<feature type="compositionally biased region" description="Polar residues" evidence="1">
    <location>
        <begin position="1"/>
        <end position="11"/>
    </location>
</feature>
<dbReference type="EMBL" id="BFEA01000081">
    <property type="protein sequence ID" value="GBG66985.1"/>
    <property type="molecule type" value="Genomic_DNA"/>
</dbReference>
<name>A0A388KAA1_CHABU</name>
<dbReference type="Pfam" id="PF13837">
    <property type="entry name" value="Myb_DNA-bind_4"/>
    <property type="match status" value="1"/>
</dbReference>
<feature type="region of interest" description="Disordered" evidence="1">
    <location>
        <begin position="1"/>
        <end position="26"/>
    </location>
</feature>
<gene>
    <name evidence="3" type="ORF">CBR_g74671</name>
</gene>
<feature type="domain" description="Myb/SANT-like DNA-binding" evidence="2">
    <location>
        <begin position="120"/>
        <end position="200"/>
    </location>
</feature>
<feature type="compositionally biased region" description="Gly residues" evidence="1">
    <location>
        <begin position="269"/>
        <end position="280"/>
    </location>
</feature>
<dbReference type="Gene3D" id="1.10.10.60">
    <property type="entry name" value="Homeodomain-like"/>
    <property type="match status" value="1"/>
</dbReference>
<keyword evidence="4" id="KW-1185">Reference proteome</keyword>
<organism evidence="3 4">
    <name type="scientific">Chara braunii</name>
    <name type="common">Braun's stonewort</name>
    <dbReference type="NCBI Taxonomy" id="69332"/>
    <lineage>
        <taxon>Eukaryota</taxon>
        <taxon>Viridiplantae</taxon>
        <taxon>Streptophyta</taxon>
        <taxon>Charophyceae</taxon>
        <taxon>Charales</taxon>
        <taxon>Characeae</taxon>
        <taxon>Chara</taxon>
    </lineage>
</organism>
<dbReference type="AlphaFoldDB" id="A0A388KAA1"/>
<evidence type="ECO:0000313" key="3">
    <source>
        <dbReference type="EMBL" id="GBG66985.1"/>
    </source>
</evidence>
<comment type="caution">
    <text evidence="3">The sequence shown here is derived from an EMBL/GenBank/DDBJ whole genome shotgun (WGS) entry which is preliminary data.</text>
</comment>
<feature type="compositionally biased region" description="Acidic residues" evidence="1">
    <location>
        <begin position="67"/>
        <end position="77"/>
    </location>
</feature>
<evidence type="ECO:0000259" key="2">
    <source>
        <dbReference type="Pfam" id="PF13837"/>
    </source>
</evidence>
<dbReference type="PANTHER" id="PTHR33492">
    <property type="entry name" value="OSJNBA0043A12.37 PROTEIN-RELATED"/>
    <property type="match status" value="1"/>
</dbReference>
<evidence type="ECO:0000313" key="4">
    <source>
        <dbReference type="Proteomes" id="UP000265515"/>
    </source>
</evidence>
<feature type="region of interest" description="Disordered" evidence="1">
    <location>
        <begin position="38"/>
        <end position="119"/>
    </location>
</feature>
<protein>
    <recommendedName>
        <fullName evidence="2">Myb/SANT-like DNA-binding domain-containing protein</fullName>
    </recommendedName>
</protein>
<dbReference type="Gramene" id="GBG66985">
    <property type="protein sequence ID" value="GBG66985"/>
    <property type="gene ID" value="CBR_g74671"/>
</dbReference>
<feature type="region of interest" description="Disordered" evidence="1">
    <location>
        <begin position="240"/>
        <end position="280"/>
    </location>
</feature>
<dbReference type="InterPro" id="IPR044822">
    <property type="entry name" value="Myb_DNA-bind_4"/>
</dbReference>
<reference evidence="3 4" key="1">
    <citation type="journal article" date="2018" name="Cell">
        <title>The Chara Genome: Secondary Complexity and Implications for Plant Terrestrialization.</title>
        <authorList>
            <person name="Nishiyama T."/>
            <person name="Sakayama H."/>
            <person name="Vries J.D."/>
            <person name="Buschmann H."/>
            <person name="Saint-Marcoux D."/>
            <person name="Ullrich K.K."/>
            <person name="Haas F.B."/>
            <person name="Vanderstraeten L."/>
            <person name="Becker D."/>
            <person name="Lang D."/>
            <person name="Vosolsobe S."/>
            <person name="Rombauts S."/>
            <person name="Wilhelmsson P.K.I."/>
            <person name="Janitza P."/>
            <person name="Kern R."/>
            <person name="Heyl A."/>
            <person name="Rumpler F."/>
            <person name="Villalobos L.I.A.C."/>
            <person name="Clay J.M."/>
            <person name="Skokan R."/>
            <person name="Toyoda A."/>
            <person name="Suzuki Y."/>
            <person name="Kagoshima H."/>
            <person name="Schijlen E."/>
            <person name="Tajeshwar N."/>
            <person name="Catarino B."/>
            <person name="Hetherington A.J."/>
            <person name="Saltykova A."/>
            <person name="Bonnot C."/>
            <person name="Breuninger H."/>
            <person name="Symeonidi A."/>
            <person name="Radhakrishnan G.V."/>
            <person name="Van Nieuwerburgh F."/>
            <person name="Deforce D."/>
            <person name="Chang C."/>
            <person name="Karol K.G."/>
            <person name="Hedrich R."/>
            <person name="Ulvskov P."/>
            <person name="Glockner G."/>
            <person name="Delwiche C.F."/>
            <person name="Petrasek J."/>
            <person name="Van de Peer Y."/>
            <person name="Friml J."/>
            <person name="Beilby M."/>
            <person name="Dolan L."/>
            <person name="Kohara Y."/>
            <person name="Sugano S."/>
            <person name="Fujiyama A."/>
            <person name="Delaux P.-M."/>
            <person name="Quint M."/>
            <person name="TheiBen G."/>
            <person name="Hagemann M."/>
            <person name="Harholt J."/>
            <person name="Dunand C."/>
            <person name="Zachgo S."/>
            <person name="Langdale J."/>
            <person name="Maumus F."/>
            <person name="Straeten D.V.D."/>
            <person name="Gould S.B."/>
            <person name="Rensing S.A."/>
        </authorList>
    </citation>
    <scope>NUCLEOTIDE SEQUENCE [LARGE SCALE GENOMIC DNA]</scope>
    <source>
        <strain evidence="3 4">S276</strain>
    </source>
</reference>
<dbReference type="PANTHER" id="PTHR33492:SF4">
    <property type="entry name" value="OS02G0174300 PROTEIN"/>
    <property type="match status" value="1"/>
</dbReference>
<accession>A0A388KAA1</accession>
<sequence>MGASAANTSVAGSDEVDRQAWESCRQQMRQMAAENITNGVSRMHVASGEPNAEDSQRASDYESTDVICEDEAEDADDMEIRPLPVRGRGRGGGVRQEKAVSHGGRRSKGPPGEKAGKHPSWSVKKMMKLARTKRDQQAHFEGMPHNYGRMCNREWKLHDLQKHLLEVGVDRTSDDIGKKWDNLFQQYKKVQGYQNGSGGKNFFNLTHALRTEGGFNFRTEILKRVYDEIDAMSKGNKTIYPDNVADTNARGGLEMPRSPSVAGESPAGSDGGDGNDNGGG</sequence>
<dbReference type="Proteomes" id="UP000265515">
    <property type="component" value="Unassembled WGS sequence"/>
</dbReference>
<proteinExistence type="predicted"/>
<evidence type="ECO:0000256" key="1">
    <source>
        <dbReference type="SAM" id="MobiDB-lite"/>
    </source>
</evidence>